<reference evidence="3 4" key="1">
    <citation type="submission" date="2011-10" db="EMBL/GenBank/DDBJ databases">
        <title>Genome sequence of Gluconobacter morbifer G707, isolated from Drosophila gut.</title>
        <authorList>
            <person name="Lee W.-J."/>
            <person name="Kim E.-K."/>
        </authorList>
    </citation>
    <scope>NUCLEOTIDE SEQUENCE [LARGE SCALE GENOMIC DNA]</scope>
    <source>
        <strain evidence="3 4">G707</strain>
    </source>
</reference>
<evidence type="ECO:0000256" key="1">
    <source>
        <dbReference type="ARBA" id="ARBA00023002"/>
    </source>
</evidence>
<dbReference type="STRING" id="1088869.GMO_27480"/>
<protein>
    <submittedName>
        <fullName evidence="3">Putative oxidoreductase</fullName>
    </submittedName>
</protein>
<organism evidence="3 4">
    <name type="scientific">Gluconobacter morbifer G707</name>
    <dbReference type="NCBI Taxonomy" id="1088869"/>
    <lineage>
        <taxon>Bacteria</taxon>
        <taxon>Pseudomonadati</taxon>
        <taxon>Pseudomonadota</taxon>
        <taxon>Alphaproteobacteria</taxon>
        <taxon>Acetobacterales</taxon>
        <taxon>Acetobacteraceae</taxon>
        <taxon>Gluconobacter</taxon>
    </lineage>
</organism>
<evidence type="ECO:0000259" key="2">
    <source>
        <dbReference type="Pfam" id="PF00248"/>
    </source>
</evidence>
<proteinExistence type="predicted"/>
<dbReference type="SUPFAM" id="SSF51430">
    <property type="entry name" value="NAD(P)-linked oxidoreductase"/>
    <property type="match status" value="1"/>
</dbReference>
<dbReference type="PANTHER" id="PTHR43364">
    <property type="entry name" value="NADH-SPECIFIC METHYLGLYOXAL REDUCTASE-RELATED"/>
    <property type="match status" value="1"/>
</dbReference>
<evidence type="ECO:0000313" key="4">
    <source>
        <dbReference type="Proteomes" id="UP000004949"/>
    </source>
</evidence>
<accession>G6XMN0</accession>
<dbReference type="InterPro" id="IPR036812">
    <property type="entry name" value="NAD(P)_OxRdtase_dom_sf"/>
</dbReference>
<dbReference type="RefSeq" id="WP_008852889.1">
    <property type="nucleotide sequence ID" value="NZ_AGQV01000015.1"/>
</dbReference>
<dbReference type="Gene3D" id="3.20.20.100">
    <property type="entry name" value="NADP-dependent oxidoreductase domain"/>
    <property type="match status" value="1"/>
</dbReference>
<evidence type="ECO:0000313" key="3">
    <source>
        <dbReference type="EMBL" id="EHH66929.1"/>
    </source>
</evidence>
<dbReference type="GO" id="GO:0016491">
    <property type="term" value="F:oxidoreductase activity"/>
    <property type="evidence" value="ECO:0007669"/>
    <property type="project" value="UniProtKB-KW"/>
</dbReference>
<dbReference type="PATRIC" id="fig|1088869.3.peg.2741"/>
<dbReference type="Pfam" id="PF00248">
    <property type="entry name" value="Aldo_ket_red"/>
    <property type="match status" value="1"/>
</dbReference>
<dbReference type="InterPro" id="IPR023210">
    <property type="entry name" value="NADP_OxRdtase_dom"/>
</dbReference>
<dbReference type="InterPro" id="IPR050523">
    <property type="entry name" value="AKR_Detox_Biosynth"/>
</dbReference>
<comment type="caution">
    <text evidence="3">The sequence shown here is derived from an EMBL/GenBank/DDBJ whole genome shotgun (WGS) entry which is preliminary data.</text>
</comment>
<sequence>MQYRQLGRSGLKISALNFGSVTFGGQGNFAATGNVDIAEATRMVDICVEHGVNMFDTADAYSGGEAEEILGRVLQGRSRELLVTSKVRFPTGKGPNEEGLSRHHILNACEDSLRRLGRDHIDLYYLHEWDGLTPVEETLEALQTLRDHGKIRYAGISNYAGWQSMKLISAAERDRLVVPVSEQIYYSLESRDAEYELLPLAVDQGLGVQVWSPLACGLLTGKYRRGKATPEDSRRISGWPEPEVRNLDKLYDTIEVLVQVAEEHGVSPARVALAWTLHKPGITSLVLGARKESQLLDNLAAASLRLTREQVQRLDDVSAPDLIYPYWHQQRNAFDRLSPADMVLHGPAKRVRDLQQKEALETKK</sequence>
<dbReference type="AlphaFoldDB" id="G6XMN0"/>
<dbReference type="eggNOG" id="COG0667">
    <property type="taxonomic scope" value="Bacteria"/>
</dbReference>
<name>G6XMN0_9PROT</name>
<gene>
    <name evidence="3" type="ORF">GMO_27480</name>
</gene>
<dbReference type="Proteomes" id="UP000004949">
    <property type="component" value="Unassembled WGS sequence"/>
</dbReference>
<dbReference type="OrthoDB" id="9773828at2"/>
<dbReference type="EMBL" id="AGQV01000015">
    <property type="protein sequence ID" value="EHH66929.1"/>
    <property type="molecule type" value="Genomic_DNA"/>
</dbReference>
<keyword evidence="4" id="KW-1185">Reference proteome</keyword>
<dbReference type="CDD" id="cd19091">
    <property type="entry name" value="AKR_PsAKR"/>
    <property type="match status" value="1"/>
</dbReference>
<keyword evidence="1" id="KW-0560">Oxidoreductase</keyword>
<feature type="domain" description="NADP-dependent oxidoreductase" evidence="2">
    <location>
        <begin position="16"/>
        <end position="317"/>
    </location>
</feature>
<dbReference type="GO" id="GO:0005829">
    <property type="term" value="C:cytosol"/>
    <property type="evidence" value="ECO:0007669"/>
    <property type="project" value="TreeGrafter"/>
</dbReference>
<dbReference type="FunFam" id="3.20.20.100:FF:000004">
    <property type="entry name" value="Oxidoreductase, aldo/keto reductase"/>
    <property type="match status" value="1"/>
</dbReference>
<dbReference type="PANTHER" id="PTHR43364:SF18">
    <property type="entry name" value="OXIDOREDUCTASE"/>
    <property type="match status" value="1"/>
</dbReference>